<keyword evidence="1" id="KW-0472">Membrane</keyword>
<dbReference type="InParanoid" id="A0A5J5EM27"/>
<sequence length="231" mass="26005">MPETPRCGATTMYSSYEIQTTTLEHQSCSASSSFFSSTGSETSLAPLVVQPWGSSFIVIIIIDTMRRRQMRRSRILGVLLKSELTRFLGERARQSEGSRHRVDELDVPLTSKKPVSELSRLVTVPTFNKQGINANPLKEHTSDGTCATRTFRKTRQAQKAGYTEVICEGRTQPGEAAQSPSVWRLSRILFTYRRPPPPPLVSYCLQGTWWIRQTSRTALSPSCYEAPRCKQ</sequence>
<organism evidence="2 3">
    <name type="scientific">Sphaerosporella brunnea</name>
    <dbReference type="NCBI Taxonomy" id="1250544"/>
    <lineage>
        <taxon>Eukaryota</taxon>
        <taxon>Fungi</taxon>
        <taxon>Dikarya</taxon>
        <taxon>Ascomycota</taxon>
        <taxon>Pezizomycotina</taxon>
        <taxon>Pezizomycetes</taxon>
        <taxon>Pezizales</taxon>
        <taxon>Pyronemataceae</taxon>
        <taxon>Sphaerosporella</taxon>
    </lineage>
</organism>
<evidence type="ECO:0000256" key="1">
    <source>
        <dbReference type="SAM" id="Phobius"/>
    </source>
</evidence>
<dbReference type="AlphaFoldDB" id="A0A5J5EM27"/>
<keyword evidence="3" id="KW-1185">Reference proteome</keyword>
<feature type="transmembrane region" description="Helical" evidence="1">
    <location>
        <begin position="44"/>
        <end position="62"/>
    </location>
</feature>
<proteinExistence type="predicted"/>
<accession>A0A5J5EM27</accession>
<gene>
    <name evidence="2" type="ORF">FN846DRAFT_283608</name>
</gene>
<dbReference type="EMBL" id="VXIS01000223">
    <property type="protein sequence ID" value="KAA8896204.1"/>
    <property type="molecule type" value="Genomic_DNA"/>
</dbReference>
<keyword evidence="1" id="KW-1133">Transmembrane helix</keyword>
<protein>
    <submittedName>
        <fullName evidence="2">Uncharacterized protein</fullName>
    </submittedName>
</protein>
<comment type="caution">
    <text evidence="2">The sequence shown here is derived from an EMBL/GenBank/DDBJ whole genome shotgun (WGS) entry which is preliminary data.</text>
</comment>
<reference evidence="2 3" key="1">
    <citation type="submission" date="2019-09" db="EMBL/GenBank/DDBJ databases">
        <title>Draft genome of the ectomycorrhizal ascomycete Sphaerosporella brunnea.</title>
        <authorList>
            <consortium name="DOE Joint Genome Institute"/>
            <person name="Benucci G.M."/>
            <person name="Marozzi G."/>
            <person name="Antonielli L."/>
            <person name="Sanchez S."/>
            <person name="Marco P."/>
            <person name="Wang X."/>
            <person name="Falini L.B."/>
            <person name="Barry K."/>
            <person name="Haridas S."/>
            <person name="Lipzen A."/>
            <person name="Labutti K."/>
            <person name="Grigoriev I.V."/>
            <person name="Murat C."/>
            <person name="Martin F."/>
            <person name="Albertini E."/>
            <person name="Donnini D."/>
            <person name="Bonito G."/>
        </authorList>
    </citation>
    <scope>NUCLEOTIDE SEQUENCE [LARGE SCALE GENOMIC DNA]</scope>
    <source>
        <strain evidence="2 3">Sb_GMNB300</strain>
    </source>
</reference>
<name>A0A5J5EM27_9PEZI</name>
<evidence type="ECO:0000313" key="3">
    <source>
        <dbReference type="Proteomes" id="UP000326924"/>
    </source>
</evidence>
<evidence type="ECO:0000313" key="2">
    <source>
        <dbReference type="EMBL" id="KAA8896204.1"/>
    </source>
</evidence>
<dbReference type="Proteomes" id="UP000326924">
    <property type="component" value="Unassembled WGS sequence"/>
</dbReference>
<keyword evidence="1" id="KW-0812">Transmembrane</keyword>